<sequence length="196" mass="22411">MARGNIQTRPIIKPDQPTSQTLHLQIESSGYYARYYHNDDHTAIARIRRYYDYITYLADIWGDRSMTDVSHTHFRGDNREYTADTDLLSPDPEAGTVWIDIRENSNRKFVNFVNLTGAGDDEWNQSKTVADTKPFVFRMLMAGPIESITFSTPDADAIRIESLEYKVENTPFGPYAVVTVPALHIWGSLLITNTEQ</sequence>
<dbReference type="AlphaFoldDB" id="A0A087BTT5"/>
<dbReference type="Proteomes" id="UP000029082">
    <property type="component" value="Unassembled WGS sequence"/>
</dbReference>
<reference evidence="3 4" key="1">
    <citation type="submission" date="2014-03" db="EMBL/GenBank/DDBJ databases">
        <title>Genomics of Bifidobacteria.</title>
        <authorList>
            <person name="Ventura M."/>
            <person name="Milani C."/>
            <person name="Lugli G.A."/>
        </authorList>
    </citation>
    <scope>NUCLEOTIDE SEQUENCE [LARGE SCALE GENOMIC DNA]</scope>
    <source>
        <strain evidence="3 4">DSM 21395</strain>
    </source>
</reference>
<dbReference type="Gene3D" id="2.60.40.1180">
    <property type="entry name" value="Golgi alpha-mannosidase II"/>
    <property type="match status" value="1"/>
</dbReference>
<keyword evidence="4" id="KW-1185">Reference proteome</keyword>
<protein>
    <submittedName>
        <fullName evidence="3">Uncharacterized protein</fullName>
    </submittedName>
</protein>
<evidence type="ECO:0000256" key="2">
    <source>
        <dbReference type="SAM" id="MobiDB-lite"/>
    </source>
</evidence>
<dbReference type="InterPro" id="IPR025092">
    <property type="entry name" value="Glyco_hydro_66"/>
</dbReference>
<evidence type="ECO:0000256" key="1">
    <source>
        <dbReference type="ARBA" id="ARBA00022729"/>
    </source>
</evidence>
<accession>A0A087BTT5</accession>
<feature type="region of interest" description="Disordered" evidence="2">
    <location>
        <begin position="1"/>
        <end position="20"/>
    </location>
</feature>
<evidence type="ECO:0000313" key="3">
    <source>
        <dbReference type="EMBL" id="KFI74435.1"/>
    </source>
</evidence>
<dbReference type="InterPro" id="IPR013780">
    <property type="entry name" value="Glyco_hydro_b"/>
</dbReference>
<evidence type="ECO:0000313" key="4">
    <source>
        <dbReference type="Proteomes" id="UP000029082"/>
    </source>
</evidence>
<name>A0A087BTT5_9BIFI</name>
<gene>
    <name evidence="3" type="ORF">BMON_1826</name>
</gene>
<keyword evidence="1" id="KW-0732">Signal</keyword>
<dbReference type="RefSeq" id="WP_081883004.1">
    <property type="nucleotide sequence ID" value="NZ_JGZE01000025.1"/>
</dbReference>
<comment type="caution">
    <text evidence="3">The sequence shown here is derived from an EMBL/GenBank/DDBJ whole genome shotgun (WGS) entry which is preliminary data.</text>
</comment>
<dbReference type="EMBL" id="JGZE01000025">
    <property type="protein sequence ID" value="KFI74435.1"/>
    <property type="molecule type" value="Genomic_DNA"/>
</dbReference>
<organism evidence="3 4">
    <name type="scientific">Bifidobacterium mongoliense DSM 21395</name>
    <dbReference type="NCBI Taxonomy" id="1437603"/>
    <lineage>
        <taxon>Bacteria</taxon>
        <taxon>Bacillati</taxon>
        <taxon>Actinomycetota</taxon>
        <taxon>Actinomycetes</taxon>
        <taxon>Bifidobacteriales</taxon>
        <taxon>Bifidobacteriaceae</taxon>
        <taxon>Bifidobacterium</taxon>
    </lineage>
</organism>
<proteinExistence type="predicted"/>
<dbReference type="Pfam" id="PF13199">
    <property type="entry name" value="Glyco_hydro_66"/>
    <property type="match status" value="1"/>
</dbReference>